<dbReference type="Gene3D" id="1.10.390.10">
    <property type="entry name" value="Neutral Protease Domain 2"/>
    <property type="match status" value="1"/>
</dbReference>
<dbReference type="PANTHER" id="PTHR11533:SF299">
    <property type="entry name" value="AMINOPEPTIDASE"/>
    <property type="match status" value="1"/>
</dbReference>
<feature type="chain" id="PRO_5042133696" evidence="1">
    <location>
        <begin position="26"/>
        <end position="488"/>
    </location>
</feature>
<dbReference type="GO" id="GO:0005615">
    <property type="term" value="C:extracellular space"/>
    <property type="evidence" value="ECO:0007669"/>
    <property type="project" value="TreeGrafter"/>
</dbReference>
<accession>A0AAE1DTY0</accession>
<dbReference type="GO" id="GO:0043171">
    <property type="term" value="P:peptide catabolic process"/>
    <property type="evidence" value="ECO:0007669"/>
    <property type="project" value="TreeGrafter"/>
</dbReference>
<gene>
    <name evidence="4" type="ORF">RRG08_048031</name>
</gene>
<evidence type="ECO:0000313" key="4">
    <source>
        <dbReference type="EMBL" id="KAK3782941.1"/>
    </source>
</evidence>
<dbReference type="EMBL" id="JAWDGP010002468">
    <property type="protein sequence ID" value="KAK3782941.1"/>
    <property type="molecule type" value="Genomic_DNA"/>
</dbReference>
<dbReference type="InterPro" id="IPR050344">
    <property type="entry name" value="Peptidase_M1_aminopeptidases"/>
</dbReference>
<proteinExistence type="predicted"/>
<dbReference type="AlphaFoldDB" id="A0AAE1DTY0"/>
<dbReference type="GO" id="GO:0042277">
    <property type="term" value="F:peptide binding"/>
    <property type="evidence" value="ECO:0007669"/>
    <property type="project" value="TreeGrafter"/>
</dbReference>
<evidence type="ECO:0000259" key="2">
    <source>
        <dbReference type="Pfam" id="PF01433"/>
    </source>
</evidence>
<keyword evidence="5" id="KW-1185">Reference proteome</keyword>
<organism evidence="4 5">
    <name type="scientific">Elysia crispata</name>
    <name type="common">lettuce slug</name>
    <dbReference type="NCBI Taxonomy" id="231223"/>
    <lineage>
        <taxon>Eukaryota</taxon>
        <taxon>Metazoa</taxon>
        <taxon>Spiralia</taxon>
        <taxon>Lophotrochozoa</taxon>
        <taxon>Mollusca</taxon>
        <taxon>Gastropoda</taxon>
        <taxon>Heterobranchia</taxon>
        <taxon>Euthyneura</taxon>
        <taxon>Panpulmonata</taxon>
        <taxon>Sacoglossa</taxon>
        <taxon>Placobranchoidea</taxon>
        <taxon>Plakobranchidae</taxon>
        <taxon>Elysia</taxon>
    </lineage>
</organism>
<feature type="domain" description="Aminopeptidase N-like N-terminal" evidence="3">
    <location>
        <begin position="48"/>
        <end position="216"/>
    </location>
</feature>
<dbReference type="PANTHER" id="PTHR11533">
    <property type="entry name" value="PROTEASE M1 ZINC METALLOPROTEASE"/>
    <property type="match status" value="1"/>
</dbReference>
<dbReference type="Proteomes" id="UP001283361">
    <property type="component" value="Unassembled WGS sequence"/>
</dbReference>
<evidence type="ECO:0000256" key="1">
    <source>
        <dbReference type="SAM" id="SignalP"/>
    </source>
</evidence>
<keyword evidence="1" id="KW-0732">Signal</keyword>
<evidence type="ECO:0000313" key="5">
    <source>
        <dbReference type="Proteomes" id="UP001283361"/>
    </source>
</evidence>
<dbReference type="Pfam" id="PF01433">
    <property type="entry name" value="Peptidase_M1"/>
    <property type="match status" value="1"/>
</dbReference>
<reference evidence="4" key="1">
    <citation type="journal article" date="2023" name="G3 (Bethesda)">
        <title>A reference genome for the long-term kleptoplast-retaining sea slug Elysia crispata morphotype clarki.</title>
        <authorList>
            <person name="Eastman K.E."/>
            <person name="Pendleton A.L."/>
            <person name="Shaikh M.A."/>
            <person name="Suttiyut T."/>
            <person name="Ogas R."/>
            <person name="Tomko P."/>
            <person name="Gavelis G."/>
            <person name="Widhalm J.R."/>
            <person name="Wisecaver J.H."/>
        </authorList>
    </citation>
    <scope>NUCLEOTIDE SEQUENCE</scope>
    <source>
        <strain evidence="4">ECLA1</strain>
    </source>
</reference>
<dbReference type="GO" id="GO:0008270">
    <property type="term" value="F:zinc ion binding"/>
    <property type="evidence" value="ECO:0007669"/>
    <property type="project" value="InterPro"/>
</dbReference>
<feature type="domain" description="Peptidase M1 membrane alanine aminopeptidase" evidence="2">
    <location>
        <begin position="282"/>
        <end position="466"/>
    </location>
</feature>
<dbReference type="InterPro" id="IPR045357">
    <property type="entry name" value="Aminopeptidase_N-like_N"/>
</dbReference>
<dbReference type="GO" id="GO:0005737">
    <property type="term" value="C:cytoplasm"/>
    <property type="evidence" value="ECO:0007669"/>
    <property type="project" value="TreeGrafter"/>
</dbReference>
<dbReference type="GO" id="GO:0070006">
    <property type="term" value="F:metalloaminopeptidase activity"/>
    <property type="evidence" value="ECO:0007669"/>
    <property type="project" value="TreeGrafter"/>
</dbReference>
<dbReference type="GO" id="GO:0016020">
    <property type="term" value="C:membrane"/>
    <property type="evidence" value="ECO:0007669"/>
    <property type="project" value="TreeGrafter"/>
</dbReference>
<dbReference type="InterPro" id="IPR027268">
    <property type="entry name" value="Peptidase_M4/M1_CTD_sf"/>
</dbReference>
<dbReference type="GO" id="GO:0006508">
    <property type="term" value="P:proteolysis"/>
    <property type="evidence" value="ECO:0007669"/>
    <property type="project" value="TreeGrafter"/>
</dbReference>
<dbReference type="InterPro" id="IPR042097">
    <property type="entry name" value="Aminopeptidase_N-like_N_sf"/>
</dbReference>
<dbReference type="SUPFAM" id="SSF55486">
    <property type="entry name" value="Metalloproteases ('zincins'), catalytic domain"/>
    <property type="match status" value="1"/>
</dbReference>
<dbReference type="Gene3D" id="2.60.40.1730">
    <property type="entry name" value="tricorn interacting facor f3 domain"/>
    <property type="match status" value="1"/>
</dbReference>
<dbReference type="InterPro" id="IPR014782">
    <property type="entry name" value="Peptidase_M1_dom"/>
</dbReference>
<evidence type="ECO:0000259" key="3">
    <source>
        <dbReference type="Pfam" id="PF17900"/>
    </source>
</evidence>
<sequence>MVLTTPLWALIMVMRFLLMCCHDQASPPILQNEGNISQNNIDALKNTPCRYVVSLWPNVTTKTFEGILEGLIKVEEPMNYTIFNIADLNIKEIKLSTRDAQNETIEWKINQLFETTATHSLTIFFDELTPQNRRLQFYFSFSGEIREEWRGIYYKSYYVNGVERRNVFTNGYTLGIFPCVYQVRHEQSIELNLIHERNLTVLSNFALQENNTLTSGAIARLNYYLAFNLTDQNLKVTVFKFKRIPIQRFSFAIGEFAQMAKDSKNHTVKIYAPASQIKMAKYALNQSVKILNFYYNYTDNTLNPDLKEIGIVAAGNVGGYSSEGLIQMSPENLFYQPGVSPAELKHKVAFELAYQIAKLWFGNYLFVPSAFLNFALEGFAAYTANQAMASIVNEQNAENRYEEWFNQVMEDDSLAATQGFHGPKLANQKTQYNPFGFQKGALIVKMMERTVSSKKLQAAIQFLITRTPRQKFFRELSSFYVTIDRIFL</sequence>
<dbReference type="SUPFAM" id="SSF63737">
    <property type="entry name" value="Leukotriene A4 hydrolase N-terminal domain"/>
    <property type="match status" value="1"/>
</dbReference>
<comment type="caution">
    <text evidence="4">The sequence shown here is derived from an EMBL/GenBank/DDBJ whole genome shotgun (WGS) entry which is preliminary data.</text>
</comment>
<dbReference type="Pfam" id="PF17900">
    <property type="entry name" value="Peptidase_M1_N"/>
    <property type="match status" value="1"/>
</dbReference>
<name>A0AAE1DTY0_9GAST</name>
<feature type="signal peptide" evidence="1">
    <location>
        <begin position="1"/>
        <end position="25"/>
    </location>
</feature>
<protein>
    <submittedName>
        <fullName evidence="4">Uncharacterized protein</fullName>
    </submittedName>
</protein>